<dbReference type="GO" id="GO:0016020">
    <property type="term" value="C:membrane"/>
    <property type="evidence" value="ECO:0007669"/>
    <property type="project" value="UniProtKB-SubCell"/>
</dbReference>
<keyword evidence="4 6" id="KW-0472">Membrane</keyword>
<evidence type="ECO:0000256" key="5">
    <source>
        <dbReference type="SAM" id="MobiDB-lite"/>
    </source>
</evidence>
<dbReference type="EMBL" id="KV424087">
    <property type="protein sequence ID" value="KZT51859.1"/>
    <property type="molecule type" value="Genomic_DNA"/>
</dbReference>
<name>A0A165D1G0_9BASI</name>
<dbReference type="PANTHER" id="PTHR15549">
    <property type="entry name" value="PAIRED IMMUNOGLOBULIN-LIKE TYPE 2 RECEPTOR"/>
    <property type="match status" value="1"/>
</dbReference>
<dbReference type="AlphaFoldDB" id="A0A165D1G0"/>
<feature type="region of interest" description="Disordered" evidence="5">
    <location>
        <begin position="156"/>
        <end position="201"/>
    </location>
</feature>
<feature type="compositionally biased region" description="Low complexity" evidence="5">
    <location>
        <begin position="159"/>
        <end position="201"/>
    </location>
</feature>
<dbReference type="OrthoDB" id="3359616at2759"/>
<dbReference type="InParanoid" id="A0A165D1G0"/>
<gene>
    <name evidence="7" type="ORF">CALCODRAFT_521087</name>
</gene>
<dbReference type="PANTHER" id="PTHR15549:SF34">
    <property type="entry name" value="MID2 DOMAIN-CONTAINING PROTEIN"/>
    <property type="match status" value="1"/>
</dbReference>
<protein>
    <recommendedName>
        <fullName evidence="9">Mid2 domain-containing protein</fullName>
    </recommendedName>
</protein>
<dbReference type="InterPro" id="IPR051694">
    <property type="entry name" value="Immunoregulatory_rcpt-like"/>
</dbReference>
<evidence type="ECO:0000256" key="1">
    <source>
        <dbReference type="ARBA" id="ARBA00004167"/>
    </source>
</evidence>
<evidence type="ECO:0008006" key="9">
    <source>
        <dbReference type="Google" id="ProtNLM"/>
    </source>
</evidence>
<evidence type="ECO:0000256" key="4">
    <source>
        <dbReference type="ARBA" id="ARBA00023136"/>
    </source>
</evidence>
<evidence type="ECO:0000256" key="6">
    <source>
        <dbReference type="SAM" id="Phobius"/>
    </source>
</evidence>
<evidence type="ECO:0000256" key="2">
    <source>
        <dbReference type="ARBA" id="ARBA00022692"/>
    </source>
</evidence>
<dbReference type="Proteomes" id="UP000076842">
    <property type="component" value="Unassembled WGS sequence"/>
</dbReference>
<evidence type="ECO:0000313" key="8">
    <source>
        <dbReference type="Proteomes" id="UP000076842"/>
    </source>
</evidence>
<comment type="subcellular location">
    <subcellularLocation>
        <location evidence="1">Membrane</location>
        <topology evidence="1">Single-pass membrane protein</topology>
    </subcellularLocation>
</comment>
<accession>A0A165D1G0</accession>
<evidence type="ECO:0000313" key="7">
    <source>
        <dbReference type="EMBL" id="KZT51859.1"/>
    </source>
</evidence>
<sequence length="390" mass="40469">MAVSTINTTVPSTTPDIGFAPNGDWFGIAAPGATNGQAKFDRGDATGLSQAFITYTFSQPATGFEYWGYQRSDGGLFSICFDCAPTSTLGDRIDALNTSTNGTEPPRLLYSKYDLSYAVHNLTIANLFDQRATIGNATNGAYGQITMDRFVLISPATPPSSSSSTASTSSSPSSSESTSASTTGSPSSSVGAGTSGSTSSSHSNAGAIAGGVIGGLAGLAAIIAIVLFCMLHRRKRLTDISAYESKYEAVPQANANTFILGPAPRGNNAAVSPYSLAAPATYASSPRAALTETTTDSAQSPPLPPVGYTGERYAKGSRQRQAPAQPNVRAPELPISPSVYPATSESSWPTSTNDTVVPRREQDAGFLQGDEDDESTLPPDYVAATARRRP</sequence>
<feature type="region of interest" description="Disordered" evidence="5">
    <location>
        <begin position="287"/>
        <end position="390"/>
    </location>
</feature>
<reference evidence="7 8" key="1">
    <citation type="journal article" date="2016" name="Mol. Biol. Evol.">
        <title>Comparative Genomics of Early-Diverging Mushroom-Forming Fungi Provides Insights into the Origins of Lignocellulose Decay Capabilities.</title>
        <authorList>
            <person name="Nagy L.G."/>
            <person name="Riley R."/>
            <person name="Tritt A."/>
            <person name="Adam C."/>
            <person name="Daum C."/>
            <person name="Floudas D."/>
            <person name="Sun H."/>
            <person name="Yadav J.S."/>
            <person name="Pangilinan J."/>
            <person name="Larsson K.H."/>
            <person name="Matsuura K."/>
            <person name="Barry K."/>
            <person name="Labutti K."/>
            <person name="Kuo R."/>
            <person name="Ohm R.A."/>
            <person name="Bhattacharya S.S."/>
            <person name="Shirouzu T."/>
            <person name="Yoshinaga Y."/>
            <person name="Martin F.M."/>
            <person name="Grigoriev I.V."/>
            <person name="Hibbett D.S."/>
        </authorList>
    </citation>
    <scope>NUCLEOTIDE SEQUENCE [LARGE SCALE GENOMIC DNA]</scope>
    <source>
        <strain evidence="7 8">HHB12733</strain>
    </source>
</reference>
<organism evidence="7 8">
    <name type="scientific">Calocera cornea HHB12733</name>
    <dbReference type="NCBI Taxonomy" id="1353952"/>
    <lineage>
        <taxon>Eukaryota</taxon>
        <taxon>Fungi</taxon>
        <taxon>Dikarya</taxon>
        <taxon>Basidiomycota</taxon>
        <taxon>Agaricomycotina</taxon>
        <taxon>Dacrymycetes</taxon>
        <taxon>Dacrymycetales</taxon>
        <taxon>Dacrymycetaceae</taxon>
        <taxon>Calocera</taxon>
    </lineage>
</organism>
<keyword evidence="2 6" id="KW-0812">Transmembrane</keyword>
<feature type="transmembrane region" description="Helical" evidence="6">
    <location>
        <begin position="207"/>
        <end position="231"/>
    </location>
</feature>
<keyword evidence="8" id="KW-1185">Reference proteome</keyword>
<dbReference type="GO" id="GO:0071944">
    <property type="term" value="C:cell periphery"/>
    <property type="evidence" value="ECO:0007669"/>
    <property type="project" value="UniProtKB-ARBA"/>
</dbReference>
<feature type="compositionally biased region" description="Polar residues" evidence="5">
    <location>
        <begin position="291"/>
        <end position="300"/>
    </location>
</feature>
<evidence type="ECO:0000256" key="3">
    <source>
        <dbReference type="ARBA" id="ARBA00022989"/>
    </source>
</evidence>
<dbReference type="STRING" id="1353952.A0A165D1G0"/>
<proteinExistence type="predicted"/>
<keyword evidence="3 6" id="KW-1133">Transmembrane helix</keyword>
<feature type="compositionally biased region" description="Polar residues" evidence="5">
    <location>
        <begin position="341"/>
        <end position="355"/>
    </location>
</feature>